<evidence type="ECO:0000313" key="2">
    <source>
        <dbReference type="Proteomes" id="UP000276133"/>
    </source>
</evidence>
<accession>A0A3M7S201</accession>
<proteinExistence type="predicted"/>
<keyword evidence="2" id="KW-1185">Reference proteome</keyword>
<reference evidence="1 2" key="1">
    <citation type="journal article" date="2018" name="Sci. Rep.">
        <title>Genomic signatures of local adaptation to the degree of environmental predictability in rotifers.</title>
        <authorList>
            <person name="Franch-Gras L."/>
            <person name="Hahn C."/>
            <person name="Garcia-Roger E.M."/>
            <person name="Carmona M.J."/>
            <person name="Serra M."/>
            <person name="Gomez A."/>
        </authorList>
    </citation>
    <scope>NUCLEOTIDE SEQUENCE [LARGE SCALE GENOMIC DNA]</scope>
    <source>
        <strain evidence="1">HYR1</strain>
    </source>
</reference>
<comment type="caution">
    <text evidence="1">The sequence shown here is derived from an EMBL/GenBank/DDBJ whole genome shotgun (WGS) entry which is preliminary data.</text>
</comment>
<sequence>MYHFESVCVLLCTFVINLYNSNKIKGSGAKPWFREFGSSIANSQKDTKGHKRTLFMQNEKNFM</sequence>
<organism evidence="1 2">
    <name type="scientific">Brachionus plicatilis</name>
    <name type="common">Marine rotifer</name>
    <name type="synonym">Brachionus muelleri</name>
    <dbReference type="NCBI Taxonomy" id="10195"/>
    <lineage>
        <taxon>Eukaryota</taxon>
        <taxon>Metazoa</taxon>
        <taxon>Spiralia</taxon>
        <taxon>Gnathifera</taxon>
        <taxon>Rotifera</taxon>
        <taxon>Eurotatoria</taxon>
        <taxon>Monogononta</taxon>
        <taxon>Pseudotrocha</taxon>
        <taxon>Ploima</taxon>
        <taxon>Brachionidae</taxon>
        <taxon>Brachionus</taxon>
    </lineage>
</organism>
<dbReference type="Proteomes" id="UP000276133">
    <property type="component" value="Unassembled WGS sequence"/>
</dbReference>
<dbReference type="AlphaFoldDB" id="A0A3M7S201"/>
<name>A0A3M7S201_BRAPC</name>
<protein>
    <submittedName>
        <fullName evidence="1">Uncharacterized protein</fullName>
    </submittedName>
</protein>
<dbReference type="EMBL" id="REGN01002183">
    <property type="protein sequence ID" value="RNA29645.1"/>
    <property type="molecule type" value="Genomic_DNA"/>
</dbReference>
<gene>
    <name evidence="1" type="ORF">BpHYR1_012373</name>
</gene>
<evidence type="ECO:0000313" key="1">
    <source>
        <dbReference type="EMBL" id="RNA29645.1"/>
    </source>
</evidence>